<evidence type="ECO:0000256" key="8">
    <source>
        <dbReference type="ARBA" id="ARBA00023136"/>
    </source>
</evidence>
<dbReference type="Pfam" id="PF13855">
    <property type="entry name" value="LRR_8"/>
    <property type="match status" value="2"/>
</dbReference>
<evidence type="ECO:0000256" key="4">
    <source>
        <dbReference type="ARBA" id="ARBA00022692"/>
    </source>
</evidence>
<evidence type="ECO:0000313" key="14">
    <source>
        <dbReference type="Proteomes" id="UP000271974"/>
    </source>
</evidence>
<dbReference type="Pfam" id="PF13676">
    <property type="entry name" value="TIR_2"/>
    <property type="match status" value="1"/>
</dbReference>
<evidence type="ECO:0000256" key="6">
    <source>
        <dbReference type="ARBA" id="ARBA00022737"/>
    </source>
</evidence>
<accession>A0A3S1HEV9</accession>
<dbReference type="GO" id="GO:0038023">
    <property type="term" value="F:signaling receptor activity"/>
    <property type="evidence" value="ECO:0007669"/>
    <property type="project" value="TreeGrafter"/>
</dbReference>
<evidence type="ECO:0000313" key="13">
    <source>
        <dbReference type="EMBL" id="RUS77947.1"/>
    </source>
</evidence>
<keyword evidence="3" id="KW-0433">Leucine-rich repeat</keyword>
<dbReference type="SMART" id="SM00369">
    <property type="entry name" value="LRR_TYP"/>
    <property type="match status" value="5"/>
</dbReference>
<dbReference type="InterPro" id="IPR032675">
    <property type="entry name" value="LRR_dom_sf"/>
</dbReference>
<dbReference type="PANTHER" id="PTHR24365:SF541">
    <property type="entry name" value="PROTEIN TOLL-RELATED"/>
    <property type="match status" value="1"/>
</dbReference>
<keyword evidence="14" id="KW-1185">Reference proteome</keyword>
<dbReference type="InterPro" id="IPR000157">
    <property type="entry name" value="TIR_dom"/>
</dbReference>
<gene>
    <name evidence="13" type="ORF">EGW08_014293</name>
</gene>
<keyword evidence="5" id="KW-0732">Signal</keyword>
<feature type="transmembrane region" description="Helical" evidence="11">
    <location>
        <begin position="251"/>
        <end position="273"/>
    </location>
</feature>
<evidence type="ECO:0000256" key="7">
    <source>
        <dbReference type="ARBA" id="ARBA00022989"/>
    </source>
</evidence>
<keyword evidence="8 11" id="KW-0472">Membrane</keyword>
<keyword evidence="6" id="KW-0677">Repeat</keyword>
<evidence type="ECO:0000256" key="5">
    <source>
        <dbReference type="ARBA" id="ARBA00022729"/>
    </source>
</evidence>
<dbReference type="EMBL" id="RQTK01000541">
    <property type="protein sequence ID" value="RUS77947.1"/>
    <property type="molecule type" value="Genomic_DNA"/>
</dbReference>
<keyword evidence="4 11" id="KW-0812">Transmembrane</keyword>
<dbReference type="PROSITE" id="PS50104">
    <property type="entry name" value="TIR"/>
    <property type="match status" value="1"/>
</dbReference>
<dbReference type="PROSITE" id="PS51450">
    <property type="entry name" value="LRR"/>
    <property type="match status" value="2"/>
</dbReference>
<dbReference type="Proteomes" id="UP000271974">
    <property type="component" value="Unassembled WGS sequence"/>
</dbReference>
<evidence type="ECO:0000256" key="1">
    <source>
        <dbReference type="ARBA" id="ARBA00004167"/>
    </source>
</evidence>
<comment type="similarity">
    <text evidence="2">Belongs to the Toll-like receptor family.</text>
</comment>
<organism evidence="13 14">
    <name type="scientific">Elysia chlorotica</name>
    <name type="common">Eastern emerald elysia</name>
    <name type="synonym">Sea slug</name>
    <dbReference type="NCBI Taxonomy" id="188477"/>
    <lineage>
        <taxon>Eukaryota</taxon>
        <taxon>Metazoa</taxon>
        <taxon>Spiralia</taxon>
        <taxon>Lophotrochozoa</taxon>
        <taxon>Mollusca</taxon>
        <taxon>Gastropoda</taxon>
        <taxon>Heterobranchia</taxon>
        <taxon>Euthyneura</taxon>
        <taxon>Panpulmonata</taxon>
        <taxon>Sacoglossa</taxon>
        <taxon>Placobranchoidea</taxon>
        <taxon>Plakobranchidae</taxon>
        <taxon>Elysia</taxon>
    </lineage>
</organism>
<dbReference type="InterPro" id="IPR003591">
    <property type="entry name" value="Leu-rich_rpt_typical-subtyp"/>
</dbReference>
<evidence type="ECO:0000259" key="12">
    <source>
        <dbReference type="PROSITE" id="PS50104"/>
    </source>
</evidence>
<dbReference type="SUPFAM" id="SSF52200">
    <property type="entry name" value="Toll/Interleukin receptor TIR domain"/>
    <property type="match status" value="1"/>
</dbReference>
<comment type="caution">
    <text evidence="13">The sequence shown here is derived from an EMBL/GenBank/DDBJ whole genome shotgun (WGS) entry which is preliminary data.</text>
</comment>
<evidence type="ECO:0000256" key="2">
    <source>
        <dbReference type="ARBA" id="ARBA00009634"/>
    </source>
</evidence>
<dbReference type="SMART" id="SM00255">
    <property type="entry name" value="TIR"/>
    <property type="match status" value="1"/>
</dbReference>
<dbReference type="GO" id="GO:0005886">
    <property type="term" value="C:plasma membrane"/>
    <property type="evidence" value="ECO:0007669"/>
    <property type="project" value="TreeGrafter"/>
</dbReference>
<feature type="non-terminal residue" evidence="13">
    <location>
        <position position="420"/>
    </location>
</feature>
<dbReference type="PANTHER" id="PTHR24365">
    <property type="entry name" value="TOLL-LIKE RECEPTOR"/>
    <property type="match status" value="1"/>
</dbReference>
<dbReference type="GO" id="GO:0007165">
    <property type="term" value="P:signal transduction"/>
    <property type="evidence" value="ECO:0007669"/>
    <property type="project" value="InterPro"/>
</dbReference>
<dbReference type="Gene3D" id="3.80.10.10">
    <property type="entry name" value="Ribonuclease Inhibitor"/>
    <property type="match status" value="1"/>
</dbReference>
<keyword evidence="9" id="KW-0675">Receptor</keyword>
<dbReference type="InterPro" id="IPR001611">
    <property type="entry name" value="Leu-rich_rpt"/>
</dbReference>
<evidence type="ECO:0000256" key="9">
    <source>
        <dbReference type="ARBA" id="ARBA00023170"/>
    </source>
</evidence>
<dbReference type="Gene3D" id="3.40.50.10140">
    <property type="entry name" value="Toll/interleukin-1 receptor homology (TIR) domain"/>
    <property type="match status" value="1"/>
</dbReference>
<comment type="subcellular location">
    <subcellularLocation>
        <location evidence="1">Membrane</location>
        <topology evidence="1">Single-pass membrane protein</topology>
    </subcellularLocation>
</comment>
<dbReference type="InterPro" id="IPR035897">
    <property type="entry name" value="Toll_tir_struct_dom_sf"/>
</dbReference>
<feature type="non-terminal residue" evidence="13">
    <location>
        <position position="1"/>
    </location>
</feature>
<protein>
    <recommendedName>
        <fullName evidence="12">TIR domain-containing protein</fullName>
    </recommendedName>
</protein>
<keyword evidence="7 11" id="KW-1133">Transmembrane helix</keyword>
<name>A0A3S1HEV9_ELYCH</name>
<reference evidence="13 14" key="1">
    <citation type="submission" date="2019-01" db="EMBL/GenBank/DDBJ databases">
        <title>A draft genome assembly of the solar-powered sea slug Elysia chlorotica.</title>
        <authorList>
            <person name="Cai H."/>
            <person name="Li Q."/>
            <person name="Fang X."/>
            <person name="Li J."/>
            <person name="Curtis N.E."/>
            <person name="Altenburger A."/>
            <person name="Shibata T."/>
            <person name="Feng M."/>
            <person name="Maeda T."/>
            <person name="Schwartz J.A."/>
            <person name="Shigenobu S."/>
            <person name="Lundholm N."/>
            <person name="Nishiyama T."/>
            <person name="Yang H."/>
            <person name="Hasebe M."/>
            <person name="Li S."/>
            <person name="Pierce S.K."/>
            <person name="Wang J."/>
        </authorList>
    </citation>
    <scope>NUCLEOTIDE SEQUENCE [LARGE SCALE GENOMIC DNA]</scope>
    <source>
        <strain evidence="13">EC2010</strain>
        <tissue evidence="13">Whole organism of an adult</tissue>
    </source>
</reference>
<dbReference type="STRING" id="188477.A0A3S1HEV9"/>
<dbReference type="AlphaFoldDB" id="A0A3S1HEV9"/>
<evidence type="ECO:0000256" key="3">
    <source>
        <dbReference type="ARBA" id="ARBA00022614"/>
    </source>
</evidence>
<dbReference type="SUPFAM" id="SSF52058">
    <property type="entry name" value="L domain-like"/>
    <property type="match status" value="1"/>
</dbReference>
<keyword evidence="10" id="KW-0325">Glycoprotein</keyword>
<evidence type="ECO:0000256" key="10">
    <source>
        <dbReference type="ARBA" id="ARBA00023180"/>
    </source>
</evidence>
<proteinExistence type="inferred from homology"/>
<evidence type="ECO:0000256" key="11">
    <source>
        <dbReference type="SAM" id="Phobius"/>
    </source>
</evidence>
<dbReference type="OrthoDB" id="1526598at2759"/>
<sequence length="420" mass="48643">RMEIPPSRSCRWSTVYVNCSESDLSSIPTEQFPVGIQVYDLSYNNIESLPSHAFFRYSSLKELHLHHNLIFEINSQAFVGLSNLELLDLSANRLKKTKIFQPLSKLESLDLSSNTIRVLWRSVFDGLNQLKTLRISHNPISLFCADVSNMNKLQYFMAADTSLTYLPEVVRNAISRRLEMGFPFQVSLSESPIFCDCENLPFIRWMVFSKAFKFKNRRYRCSYPDSSYRDITDGYEETLKILSRQCSSNEVLFLSVGGTTLAFLSFIVISLVYRYRWKLRYMYYAAYIYLKPGNTAASDNMYEYDVFVCYAEEDRHFVMTCLYPALEARGLSVFIHHRHFTAGELIGSNIVRAVHSCRRTVVVLTRTFAESSWCNFEIQMANMESAHRGMPVLIFLLLDEMTGREMGAELLFNVQNNTYI</sequence>
<dbReference type="PRINTS" id="PR00019">
    <property type="entry name" value="LEURICHRPT"/>
</dbReference>
<feature type="domain" description="TIR" evidence="12">
    <location>
        <begin position="302"/>
        <end position="420"/>
    </location>
</feature>